<reference evidence="3" key="1">
    <citation type="journal article" date="2011" name="Nature">
        <title>Genome sequence and analysis of the tuber crop potato.</title>
        <authorList>
            <consortium name="The Potato Genome Sequencing Consortium"/>
        </authorList>
    </citation>
    <scope>NUCLEOTIDE SEQUENCE [LARGE SCALE GENOMIC DNA]</scope>
    <source>
        <strain evidence="3">cv. DM1-3 516 R44</strain>
    </source>
</reference>
<dbReference type="STRING" id="4113.M1DR18"/>
<keyword evidence="1" id="KW-1133">Transmembrane helix</keyword>
<sequence length="68" mass="7557">MDATITSLEMLCLTSVFILFLIYKGALRLQKLSVEPAPFSIHSGPIEISTIKSSVNGNSLDYYFQLET</sequence>
<evidence type="ECO:0000313" key="3">
    <source>
        <dbReference type="Proteomes" id="UP000011115"/>
    </source>
</evidence>
<dbReference type="AlphaFoldDB" id="M1DR18"/>
<dbReference type="InParanoid" id="M1DR18"/>
<dbReference type="OMA" id="CIGALRF"/>
<proteinExistence type="predicted"/>
<dbReference type="PaxDb" id="4113-PGSC0003DMT400093000"/>
<name>M1DR18_SOLTU</name>
<protein>
    <submittedName>
        <fullName evidence="2">Cytochrome c maturation protein CcmC</fullName>
    </submittedName>
</protein>
<evidence type="ECO:0000313" key="2">
    <source>
        <dbReference type="EnsemblPlants" id="PGSC0003DMT400093000"/>
    </source>
</evidence>
<accession>M1DR18</accession>
<organism evidence="2 3">
    <name type="scientific">Solanum tuberosum</name>
    <name type="common">Potato</name>
    <dbReference type="NCBI Taxonomy" id="4113"/>
    <lineage>
        <taxon>Eukaryota</taxon>
        <taxon>Viridiplantae</taxon>
        <taxon>Streptophyta</taxon>
        <taxon>Embryophyta</taxon>
        <taxon>Tracheophyta</taxon>
        <taxon>Spermatophyta</taxon>
        <taxon>Magnoliopsida</taxon>
        <taxon>eudicotyledons</taxon>
        <taxon>Gunneridae</taxon>
        <taxon>Pentapetalae</taxon>
        <taxon>asterids</taxon>
        <taxon>lamiids</taxon>
        <taxon>Solanales</taxon>
        <taxon>Solanaceae</taxon>
        <taxon>Solanoideae</taxon>
        <taxon>Solaneae</taxon>
        <taxon>Solanum</taxon>
    </lineage>
</organism>
<dbReference type="HOGENOM" id="CLU_2798902_0_0_1"/>
<dbReference type="EnsemblPlants" id="PGSC0003DMT400093000">
    <property type="protein sequence ID" value="PGSC0003DMT400093000"/>
    <property type="gene ID" value="PGSC0003DMG400042571"/>
</dbReference>
<keyword evidence="1" id="KW-0472">Membrane</keyword>
<evidence type="ECO:0000256" key="1">
    <source>
        <dbReference type="SAM" id="Phobius"/>
    </source>
</evidence>
<feature type="transmembrane region" description="Helical" evidence="1">
    <location>
        <begin position="6"/>
        <end position="23"/>
    </location>
</feature>
<keyword evidence="1" id="KW-0812">Transmembrane</keyword>
<dbReference type="Gramene" id="PGSC0003DMT400093000">
    <property type="protein sequence ID" value="PGSC0003DMT400093000"/>
    <property type="gene ID" value="PGSC0003DMG400042571"/>
</dbReference>
<dbReference type="Proteomes" id="UP000011115">
    <property type="component" value="Unassembled WGS sequence"/>
</dbReference>
<reference evidence="2" key="2">
    <citation type="submission" date="2015-06" db="UniProtKB">
        <authorList>
            <consortium name="EnsemblPlants"/>
        </authorList>
    </citation>
    <scope>IDENTIFICATION</scope>
    <source>
        <strain evidence="2">DM1-3 516 R44</strain>
    </source>
</reference>
<keyword evidence="3" id="KW-1185">Reference proteome</keyword>